<evidence type="ECO:0000313" key="2">
    <source>
        <dbReference type="Proteomes" id="UP000291072"/>
    </source>
</evidence>
<evidence type="ECO:0000313" key="1">
    <source>
        <dbReference type="EMBL" id="TCG12067.1"/>
    </source>
</evidence>
<proteinExistence type="predicted"/>
<dbReference type="EMBL" id="PSZP01000001">
    <property type="protein sequence ID" value="TCG12067.1"/>
    <property type="molecule type" value="Genomic_DNA"/>
</dbReference>
<reference evidence="1 2" key="1">
    <citation type="submission" date="2018-02" db="EMBL/GenBank/DDBJ databases">
        <title>Mycoplasma marinum and Mycoplasma todarodis sp. nov., moderately halophilic and psychrotolerant mycoplasmas isolated from cephalopods.</title>
        <authorList>
            <person name="Viver T."/>
        </authorList>
    </citation>
    <scope>NUCLEOTIDE SEQUENCE [LARGE SCALE GENOMIC DNA]</scope>
    <source>
        <strain evidence="1 2">5H</strain>
    </source>
</reference>
<sequence>MKNKTIELLLSTKYISLENVEYIRVIRRKQKIDVMRVANNIYSFGQVAILIFKIKSKAEEQLLVSDLDIFSEEGKITITGNEVNKEIVLEKIKNKKDLKKMKLKKNNDSFFGKTEWNISAIENKKIIEFSKIKNLKKILEGNNGSN</sequence>
<dbReference type="RefSeq" id="WP_131613021.1">
    <property type="nucleotide sequence ID" value="NZ_PSZP01000001.1"/>
</dbReference>
<protein>
    <submittedName>
        <fullName evidence="1">Uncharacterized protein</fullName>
    </submittedName>
</protein>
<dbReference type="AlphaFoldDB" id="A0A4R0XW73"/>
<keyword evidence="2" id="KW-1185">Reference proteome</keyword>
<name>A0A4R0XW73_9MOLU</name>
<comment type="caution">
    <text evidence="1">The sequence shown here is derived from an EMBL/GenBank/DDBJ whole genome shotgun (WGS) entry which is preliminary data.</text>
</comment>
<gene>
    <name evidence="1" type="ORF">C4B25_00030</name>
</gene>
<dbReference type="Proteomes" id="UP000291072">
    <property type="component" value="Unassembled WGS sequence"/>
</dbReference>
<accession>A0A4R0XW73</accession>
<organism evidence="1 2">
    <name type="scientific">Mycoplasma todarodis</name>
    <dbReference type="NCBI Taxonomy" id="1937191"/>
    <lineage>
        <taxon>Bacteria</taxon>
        <taxon>Bacillati</taxon>
        <taxon>Mycoplasmatota</taxon>
        <taxon>Mollicutes</taxon>
        <taxon>Mycoplasmataceae</taxon>
        <taxon>Mycoplasma</taxon>
    </lineage>
</organism>